<keyword evidence="10" id="KW-1185">Reference proteome</keyword>
<name>A0A423PXN1_9GAMM</name>
<keyword evidence="5 7" id="KW-0472">Membrane</keyword>
<evidence type="ECO:0000256" key="1">
    <source>
        <dbReference type="ARBA" id="ARBA00004651"/>
    </source>
</evidence>
<reference evidence="9 10" key="1">
    <citation type="submission" date="2013-10" db="EMBL/GenBank/DDBJ databases">
        <title>Salinisphaera orenii MK-B5 Genome Sequencing.</title>
        <authorList>
            <person name="Lai Q."/>
            <person name="Li C."/>
            <person name="Shao Z."/>
        </authorList>
    </citation>
    <scope>NUCLEOTIDE SEQUENCE [LARGE SCALE GENOMIC DNA]</scope>
    <source>
        <strain evidence="9 10">MK-B5</strain>
    </source>
</reference>
<keyword evidence="2" id="KW-1003">Cell membrane</keyword>
<organism evidence="9 10">
    <name type="scientific">Salinisphaera orenii MK-B5</name>
    <dbReference type="NCBI Taxonomy" id="856730"/>
    <lineage>
        <taxon>Bacteria</taxon>
        <taxon>Pseudomonadati</taxon>
        <taxon>Pseudomonadota</taxon>
        <taxon>Gammaproteobacteria</taxon>
        <taxon>Salinisphaerales</taxon>
        <taxon>Salinisphaeraceae</taxon>
        <taxon>Salinisphaera</taxon>
    </lineage>
</organism>
<keyword evidence="6" id="KW-0813">Transport</keyword>
<evidence type="ECO:0000313" key="10">
    <source>
        <dbReference type="Proteomes" id="UP000283993"/>
    </source>
</evidence>
<evidence type="ECO:0000256" key="7">
    <source>
        <dbReference type="SAM" id="Phobius"/>
    </source>
</evidence>
<dbReference type="InterPro" id="IPR050790">
    <property type="entry name" value="ExbB/TolQ_transport"/>
</dbReference>
<proteinExistence type="inferred from homology"/>
<feature type="transmembrane region" description="Helical" evidence="7">
    <location>
        <begin position="6"/>
        <end position="27"/>
    </location>
</feature>
<dbReference type="Pfam" id="PF01618">
    <property type="entry name" value="MotA_ExbB"/>
    <property type="match status" value="1"/>
</dbReference>
<dbReference type="PANTHER" id="PTHR30625">
    <property type="entry name" value="PROTEIN TOLQ"/>
    <property type="match status" value="1"/>
</dbReference>
<dbReference type="PANTHER" id="PTHR30625:SF11">
    <property type="entry name" value="MOTA_TOLQ_EXBB PROTON CHANNEL DOMAIN-CONTAINING PROTEIN"/>
    <property type="match status" value="1"/>
</dbReference>
<feature type="transmembrane region" description="Helical" evidence="7">
    <location>
        <begin position="142"/>
        <end position="164"/>
    </location>
</feature>
<keyword evidence="3 7" id="KW-0812">Transmembrane</keyword>
<keyword evidence="6" id="KW-0653">Protein transport</keyword>
<comment type="subcellular location">
    <subcellularLocation>
        <location evidence="1">Cell membrane</location>
        <topology evidence="1">Multi-pass membrane protein</topology>
    </subcellularLocation>
    <subcellularLocation>
        <location evidence="6">Membrane</location>
        <topology evidence="6">Multi-pass membrane protein</topology>
    </subcellularLocation>
</comment>
<feature type="domain" description="MotA/TolQ/ExbB proton channel" evidence="8">
    <location>
        <begin position="80"/>
        <end position="183"/>
    </location>
</feature>
<evidence type="ECO:0000313" key="9">
    <source>
        <dbReference type="EMBL" id="ROO30377.1"/>
    </source>
</evidence>
<sequence length="203" mass="20846">MGQMTMAGGWLMLTILLCSVLGLAIVIERAWALRATRVAPPALTGQLARIARAGALSASDREALAAHSPLGQVWAAVAASRGASPDQRRERIEEAGRRAAHDMSRYLNTLGTIAAIAPLLGLLGTVAGMIDVFAALEASGAAGGLAGGIGQALLTTAAGLCVAIPALAAHRYFTGCVAERALLLERWAVRLMDTEQGSPAAAR</sequence>
<evidence type="ECO:0000256" key="5">
    <source>
        <dbReference type="ARBA" id="ARBA00023136"/>
    </source>
</evidence>
<evidence type="ECO:0000259" key="8">
    <source>
        <dbReference type="Pfam" id="PF01618"/>
    </source>
</evidence>
<evidence type="ECO:0000256" key="2">
    <source>
        <dbReference type="ARBA" id="ARBA00022475"/>
    </source>
</evidence>
<dbReference type="EMBL" id="AYKH01000001">
    <property type="protein sequence ID" value="ROO30377.1"/>
    <property type="molecule type" value="Genomic_DNA"/>
</dbReference>
<evidence type="ECO:0000256" key="6">
    <source>
        <dbReference type="RuleBase" id="RU004057"/>
    </source>
</evidence>
<comment type="similarity">
    <text evidence="6">Belongs to the exbB/tolQ family.</text>
</comment>
<dbReference type="GO" id="GO:0005886">
    <property type="term" value="C:plasma membrane"/>
    <property type="evidence" value="ECO:0007669"/>
    <property type="project" value="UniProtKB-SubCell"/>
</dbReference>
<protein>
    <submittedName>
        <fullName evidence="9">Biopolymer transporter ExbB</fullName>
    </submittedName>
</protein>
<dbReference type="GO" id="GO:0017038">
    <property type="term" value="P:protein import"/>
    <property type="evidence" value="ECO:0007669"/>
    <property type="project" value="TreeGrafter"/>
</dbReference>
<keyword evidence="4 7" id="KW-1133">Transmembrane helix</keyword>
<feature type="transmembrane region" description="Helical" evidence="7">
    <location>
        <begin position="106"/>
        <end position="130"/>
    </location>
</feature>
<evidence type="ECO:0000256" key="4">
    <source>
        <dbReference type="ARBA" id="ARBA00022989"/>
    </source>
</evidence>
<accession>A0A423PXN1</accession>
<dbReference type="AlphaFoldDB" id="A0A423PXN1"/>
<gene>
    <name evidence="9" type="ORF">SAOR_00575</name>
</gene>
<dbReference type="Proteomes" id="UP000283993">
    <property type="component" value="Unassembled WGS sequence"/>
</dbReference>
<dbReference type="RefSeq" id="WP_123629758.1">
    <property type="nucleotide sequence ID" value="NZ_AYKH01000001.1"/>
</dbReference>
<dbReference type="InterPro" id="IPR002898">
    <property type="entry name" value="MotA_ExbB_proton_chnl"/>
</dbReference>
<comment type="caution">
    <text evidence="9">The sequence shown here is derived from an EMBL/GenBank/DDBJ whole genome shotgun (WGS) entry which is preliminary data.</text>
</comment>
<evidence type="ECO:0000256" key="3">
    <source>
        <dbReference type="ARBA" id="ARBA00022692"/>
    </source>
</evidence>